<feature type="transmembrane region" description="Helical" evidence="4">
    <location>
        <begin position="89"/>
        <end position="110"/>
    </location>
</feature>
<feature type="transmembrane region" description="Helical" evidence="4">
    <location>
        <begin position="20"/>
        <end position="46"/>
    </location>
</feature>
<proteinExistence type="predicted"/>
<accession>A0A1G2QYG6</accession>
<dbReference type="GO" id="GO:0022857">
    <property type="term" value="F:transmembrane transporter activity"/>
    <property type="evidence" value="ECO:0007669"/>
    <property type="project" value="InterPro"/>
</dbReference>
<organism evidence="6 7">
    <name type="scientific">Candidatus Wildermuthbacteria bacterium RIFCSPHIGHO2_02_FULL_45_25</name>
    <dbReference type="NCBI Taxonomy" id="1802450"/>
    <lineage>
        <taxon>Bacteria</taxon>
        <taxon>Candidatus Wildermuthiibacteriota</taxon>
    </lineage>
</organism>
<dbReference type="InterPro" id="IPR036259">
    <property type="entry name" value="MFS_trans_sf"/>
</dbReference>
<feature type="transmembrane region" description="Helical" evidence="4">
    <location>
        <begin position="178"/>
        <end position="203"/>
    </location>
</feature>
<protein>
    <recommendedName>
        <fullName evidence="5">Major facilitator superfamily (MFS) profile domain-containing protein</fullName>
    </recommendedName>
</protein>
<evidence type="ECO:0000256" key="4">
    <source>
        <dbReference type="SAM" id="Phobius"/>
    </source>
</evidence>
<feature type="domain" description="Major facilitator superfamily (MFS) profile" evidence="5">
    <location>
        <begin position="1"/>
        <end position="227"/>
    </location>
</feature>
<evidence type="ECO:0000256" key="1">
    <source>
        <dbReference type="ARBA" id="ARBA00022692"/>
    </source>
</evidence>
<gene>
    <name evidence="6" type="ORF">A3C04_01545</name>
</gene>
<comment type="caution">
    <text evidence="6">The sequence shown here is derived from an EMBL/GenBank/DDBJ whole genome shotgun (WGS) entry which is preliminary data.</text>
</comment>
<sequence length="227" mass="25256">MGILLLWCGKRKERMHMNKVIMFLISCDLILSAGWGFIAPIFAIYLANQIEGGDIAVAGFASGIYWISKSIIQPFIARYLDRNHGEIDDFYFLVAGLFVTALIPLGYLFATLPWHLYILECLHGIAMAAVIPTWAGIFTRHIDKHQEAFEWSVDSTALGFGAGSAGIVGGMLAETFGFQVVFILVSMFSMVSVLVLFPVRPLIMPKVKSMRRPPMKKPPFSEEQGSF</sequence>
<reference evidence="6 7" key="1">
    <citation type="journal article" date="2016" name="Nat. Commun.">
        <title>Thousands of microbial genomes shed light on interconnected biogeochemical processes in an aquifer system.</title>
        <authorList>
            <person name="Anantharaman K."/>
            <person name="Brown C.T."/>
            <person name="Hug L.A."/>
            <person name="Sharon I."/>
            <person name="Castelle C.J."/>
            <person name="Probst A.J."/>
            <person name="Thomas B.C."/>
            <person name="Singh A."/>
            <person name="Wilkins M.J."/>
            <person name="Karaoz U."/>
            <person name="Brodie E.L."/>
            <person name="Williams K.H."/>
            <person name="Hubbard S.S."/>
            <person name="Banfield J.F."/>
        </authorList>
    </citation>
    <scope>NUCLEOTIDE SEQUENCE [LARGE SCALE GENOMIC DNA]</scope>
</reference>
<dbReference type="PROSITE" id="PS50850">
    <property type="entry name" value="MFS"/>
    <property type="match status" value="1"/>
</dbReference>
<dbReference type="Pfam" id="PF07690">
    <property type="entry name" value="MFS_1"/>
    <property type="match status" value="1"/>
</dbReference>
<dbReference type="AlphaFoldDB" id="A0A1G2QYG6"/>
<keyword evidence="2 4" id="KW-1133">Transmembrane helix</keyword>
<dbReference type="SUPFAM" id="SSF103473">
    <property type="entry name" value="MFS general substrate transporter"/>
    <property type="match status" value="1"/>
</dbReference>
<evidence type="ECO:0000259" key="5">
    <source>
        <dbReference type="PROSITE" id="PS50850"/>
    </source>
</evidence>
<dbReference type="PANTHER" id="PTHR23526">
    <property type="entry name" value="INTEGRAL MEMBRANE TRANSPORT PROTEIN-RELATED"/>
    <property type="match status" value="1"/>
</dbReference>
<dbReference type="PANTHER" id="PTHR23526:SF2">
    <property type="entry name" value="MAJOR FACILITATOR SUPERFAMILY (MFS) PROFILE DOMAIN-CONTAINING PROTEIN"/>
    <property type="match status" value="1"/>
</dbReference>
<dbReference type="InterPro" id="IPR011701">
    <property type="entry name" value="MFS"/>
</dbReference>
<dbReference type="Proteomes" id="UP000178092">
    <property type="component" value="Unassembled WGS sequence"/>
</dbReference>
<evidence type="ECO:0000256" key="3">
    <source>
        <dbReference type="ARBA" id="ARBA00023136"/>
    </source>
</evidence>
<evidence type="ECO:0000256" key="2">
    <source>
        <dbReference type="ARBA" id="ARBA00022989"/>
    </source>
</evidence>
<evidence type="ECO:0000313" key="6">
    <source>
        <dbReference type="EMBL" id="OHA65636.1"/>
    </source>
</evidence>
<keyword evidence="1 4" id="KW-0812">Transmembrane</keyword>
<dbReference type="InterPro" id="IPR052528">
    <property type="entry name" value="Sugar_transport-like"/>
</dbReference>
<feature type="transmembrane region" description="Helical" evidence="4">
    <location>
        <begin position="151"/>
        <end position="172"/>
    </location>
</feature>
<dbReference type="Gene3D" id="1.20.1250.20">
    <property type="entry name" value="MFS general substrate transporter like domains"/>
    <property type="match status" value="1"/>
</dbReference>
<feature type="transmembrane region" description="Helical" evidence="4">
    <location>
        <begin position="52"/>
        <end position="68"/>
    </location>
</feature>
<keyword evidence="3 4" id="KW-0472">Membrane</keyword>
<dbReference type="EMBL" id="MHTV01000043">
    <property type="protein sequence ID" value="OHA65636.1"/>
    <property type="molecule type" value="Genomic_DNA"/>
</dbReference>
<dbReference type="InterPro" id="IPR020846">
    <property type="entry name" value="MFS_dom"/>
</dbReference>
<name>A0A1G2QYG6_9BACT</name>
<feature type="transmembrane region" description="Helical" evidence="4">
    <location>
        <begin position="116"/>
        <end position="139"/>
    </location>
</feature>
<evidence type="ECO:0000313" key="7">
    <source>
        <dbReference type="Proteomes" id="UP000178092"/>
    </source>
</evidence>